<feature type="region of interest" description="Disordered" evidence="1">
    <location>
        <begin position="72"/>
        <end position="93"/>
    </location>
</feature>
<sequence length="914" mass="93876">MRPLMVSRASWLSTEKVRTSDDEMLGRSVRTLPAILAAARPTISQDARATTRVRSATAAGRNARHSAWTASDSMDVAKPSTRAQQSWARRKAPNSIWASRSGFATAQMASRPRLYGTKTPRKMVMETRKAQKMAFCSRPTRGPRMPSSSRMPSRSSASSTASASRPGASAASRSRSRSAWSAPASSGPASSAASSPKSPTQLIGASSSGGMRSASAHMKSATRSTRPAGSRRGGASAGGWAPAPSGSLRSGPCGESPGGMVGLGGWGRLLVSDSASLSQAKAARSGPGYSGSVSGCGAGGGKGSGGRSVKDQLLLASGLMPLLGRGPSVFALGRGGLGAGCAAGSPTSAMDFPLEVPSPCPASVDTSAQPPDAVFGSAAALEGPASLPLGIVQLHLEASFAGDLQDALRVAVRLAVNGEVLVHRCPIQVVRWRGCREVGVRDVGVGSRARSRGRLRGGVVVLRLVRQSRRAPVLGGPARRVVDVVIQAASGFLRDTRLGRARILARPVLRGGGWRRVVDGGERGAHVDLGLLLHDVVSNEDDQDEADDDEHGDDLALERGDDDAVDRVVAREVAEEADVAQQRLPGRRVGGRQVGEDCGGVRGNGGGGGDGLFGQADAAEQQLQDGGVDGVVRGQVDAVQAADDAGRLGRQAVEDAADAGDGGARGEERAGGAGAGAGRGGQGVEGLGGAVQGEEGRAAAEALVGDPEQEGPDGAHEVGQPAEPDAGDEGGAQPHDQRAVWRTKTWAGRVLGMSGSYSLVKRKGVLHSSQCFFCECESHSIRQSWCTYLMLPLHRHGKKSGSSGEPSPRQMRHVSGSAAGGIVSGGTVPEARRRVLGNRTGSWGGNGSGWRPAMAGCDAAEGSRITPSDVGFVCALDLGLRRHRRASESAMNRGCGVPGQVLRERMGRGVVDSG</sequence>
<feature type="region of interest" description="Disordered" evidence="1">
    <location>
        <begin position="796"/>
        <end position="825"/>
    </location>
</feature>
<feature type="compositionally biased region" description="Low complexity" evidence="1">
    <location>
        <begin position="238"/>
        <end position="247"/>
    </location>
</feature>
<dbReference type="Proteomes" id="UP000289323">
    <property type="component" value="Unassembled WGS sequence"/>
</dbReference>
<organism evidence="2 3">
    <name type="scientific">Thermothielavioides terrestris</name>
    <dbReference type="NCBI Taxonomy" id="2587410"/>
    <lineage>
        <taxon>Eukaryota</taxon>
        <taxon>Fungi</taxon>
        <taxon>Dikarya</taxon>
        <taxon>Ascomycota</taxon>
        <taxon>Pezizomycotina</taxon>
        <taxon>Sordariomycetes</taxon>
        <taxon>Sordariomycetidae</taxon>
        <taxon>Sordariales</taxon>
        <taxon>Chaetomiaceae</taxon>
        <taxon>Thermothielavioides</taxon>
    </lineage>
</organism>
<feature type="region of interest" description="Disordered" evidence="1">
    <location>
        <begin position="581"/>
        <end position="614"/>
    </location>
</feature>
<feature type="compositionally biased region" description="Gly residues" evidence="1">
    <location>
        <begin position="597"/>
        <end position="612"/>
    </location>
</feature>
<gene>
    <name evidence="2" type="ORF">TT172_LOCUS5510</name>
</gene>
<evidence type="ECO:0000256" key="1">
    <source>
        <dbReference type="SAM" id="MobiDB-lite"/>
    </source>
</evidence>
<feature type="compositionally biased region" description="Gly residues" evidence="1">
    <location>
        <begin position="671"/>
        <end position="689"/>
    </location>
</feature>
<accession>A0A3S4B6H3</accession>
<evidence type="ECO:0000313" key="2">
    <source>
        <dbReference type="EMBL" id="SPQ23091.1"/>
    </source>
</evidence>
<evidence type="ECO:0000313" key="3">
    <source>
        <dbReference type="Proteomes" id="UP000289323"/>
    </source>
</evidence>
<protein>
    <submittedName>
        <fullName evidence="2">6c3a194e-fff7-498d-b32b-47f2a65b1330</fullName>
    </submittedName>
</protein>
<feature type="region of interest" description="Disordered" evidence="1">
    <location>
        <begin position="706"/>
        <end position="737"/>
    </location>
</feature>
<feature type="compositionally biased region" description="Low complexity" evidence="1">
    <location>
        <begin position="137"/>
        <end position="230"/>
    </location>
</feature>
<dbReference type="AlphaFoldDB" id="A0A3S4B6H3"/>
<feature type="region of interest" description="Disordered" evidence="1">
    <location>
        <begin position="129"/>
        <end position="256"/>
    </location>
</feature>
<proteinExistence type="predicted"/>
<name>A0A3S4B6H3_9PEZI</name>
<feature type="compositionally biased region" description="Acidic residues" evidence="1">
    <location>
        <begin position="541"/>
        <end position="552"/>
    </location>
</feature>
<feature type="region of interest" description="Disordered" evidence="1">
    <location>
        <begin position="654"/>
        <end position="689"/>
    </location>
</feature>
<feature type="region of interest" description="Disordered" evidence="1">
    <location>
        <begin position="541"/>
        <end position="561"/>
    </location>
</feature>
<dbReference type="EMBL" id="OUUZ01000009">
    <property type="protein sequence ID" value="SPQ23091.1"/>
    <property type="molecule type" value="Genomic_DNA"/>
</dbReference>
<reference evidence="2 3" key="1">
    <citation type="submission" date="2018-04" db="EMBL/GenBank/DDBJ databases">
        <authorList>
            <person name="Huttner S."/>
            <person name="Dainat J."/>
        </authorList>
    </citation>
    <scope>NUCLEOTIDE SEQUENCE [LARGE SCALE GENOMIC DNA]</scope>
</reference>